<dbReference type="InterPro" id="IPR024185">
    <property type="entry name" value="FTHF_cligase-like_sf"/>
</dbReference>
<accession>A0ABS4D7I1</accession>
<protein>
    <recommendedName>
        <fullName evidence="4">5-formyltetrahydrofolate cyclo-ligase</fullName>
        <ecNumber evidence="4">6.3.3.2</ecNumber>
    </recommendedName>
</protein>
<comment type="similarity">
    <text evidence="1 4">Belongs to the 5-formyltetrahydrofolate cyclo-ligase family.</text>
</comment>
<gene>
    <name evidence="5" type="ORF">EYB53_006780</name>
</gene>
<dbReference type="PIRSF" id="PIRSF006806">
    <property type="entry name" value="FTHF_cligase"/>
    <property type="match status" value="1"/>
</dbReference>
<keyword evidence="3 4" id="KW-0067">ATP-binding</keyword>
<keyword evidence="4" id="KW-0460">Magnesium</keyword>
<evidence type="ECO:0000256" key="4">
    <source>
        <dbReference type="RuleBase" id="RU361279"/>
    </source>
</evidence>
<dbReference type="Proteomes" id="UP001193081">
    <property type="component" value="Unassembled WGS sequence"/>
</dbReference>
<evidence type="ECO:0000256" key="1">
    <source>
        <dbReference type="ARBA" id="ARBA00010638"/>
    </source>
</evidence>
<dbReference type="InterPro" id="IPR002698">
    <property type="entry name" value="FTHF_cligase"/>
</dbReference>
<keyword evidence="4" id="KW-0479">Metal-binding</keyword>
<keyword evidence="5" id="KW-0436">Ligase</keyword>
<dbReference type="Pfam" id="PF01812">
    <property type="entry name" value="5-FTHF_cyc-lig"/>
    <property type="match status" value="1"/>
</dbReference>
<keyword evidence="6" id="KW-1185">Reference proteome</keyword>
<evidence type="ECO:0000313" key="5">
    <source>
        <dbReference type="EMBL" id="MBP1465406.1"/>
    </source>
</evidence>
<organism evidence="5 6">
    <name type="scientific">Candidatus Chloroploca mongolica</name>
    <dbReference type="NCBI Taxonomy" id="2528176"/>
    <lineage>
        <taxon>Bacteria</taxon>
        <taxon>Bacillati</taxon>
        <taxon>Chloroflexota</taxon>
        <taxon>Chloroflexia</taxon>
        <taxon>Chloroflexales</taxon>
        <taxon>Chloroflexineae</taxon>
        <taxon>Oscillochloridaceae</taxon>
        <taxon>Candidatus Chloroploca</taxon>
    </lineage>
</organism>
<name>A0ABS4D7I1_9CHLR</name>
<dbReference type="SUPFAM" id="SSF100950">
    <property type="entry name" value="NagB/RpiA/CoA transferase-like"/>
    <property type="match status" value="1"/>
</dbReference>
<dbReference type="Gene3D" id="3.40.50.10420">
    <property type="entry name" value="NagB/RpiA/CoA transferase-like"/>
    <property type="match status" value="1"/>
</dbReference>
<evidence type="ECO:0000256" key="2">
    <source>
        <dbReference type="ARBA" id="ARBA00022741"/>
    </source>
</evidence>
<sequence>MYTDISVQKQQLRRVMRQRRDALAARDVHTQALCAHLERLPAYHDAATLHTFLPMQSEPDLRPLLRQALAQGKRVAVPVVEPDGTLTNSWLSSLDPTAFITGRFGTLYPTMREPAEPGTWQLTFVPLLAFDAQGYRLGYGKGYYDRLLAMSPGLHIGIAFACQQVTQVPREPHDVPVDLIVTEAGVFSLL</sequence>
<comment type="cofactor">
    <cofactor evidence="4">
        <name>Mg(2+)</name>
        <dbReference type="ChEBI" id="CHEBI:18420"/>
    </cofactor>
</comment>
<comment type="caution">
    <text evidence="5">The sequence shown here is derived from an EMBL/GenBank/DDBJ whole genome shotgun (WGS) entry which is preliminary data.</text>
</comment>
<dbReference type="EMBL" id="SIJK02000008">
    <property type="protein sequence ID" value="MBP1465406.1"/>
    <property type="molecule type" value="Genomic_DNA"/>
</dbReference>
<evidence type="ECO:0000313" key="6">
    <source>
        <dbReference type="Proteomes" id="UP001193081"/>
    </source>
</evidence>
<proteinExistence type="inferred from homology"/>
<dbReference type="RefSeq" id="WP_135477452.1">
    <property type="nucleotide sequence ID" value="NZ_SIJK02000008.1"/>
</dbReference>
<dbReference type="InterPro" id="IPR037171">
    <property type="entry name" value="NagB/RpiA_transferase-like"/>
</dbReference>
<dbReference type="PANTHER" id="PTHR23407">
    <property type="entry name" value="ATPASE INHIBITOR/5-FORMYLTETRAHYDROFOLATE CYCLO-LIGASE"/>
    <property type="match status" value="1"/>
</dbReference>
<comment type="catalytic activity">
    <reaction evidence="4">
        <text>(6S)-5-formyl-5,6,7,8-tetrahydrofolate + ATP = (6R)-5,10-methenyltetrahydrofolate + ADP + phosphate</text>
        <dbReference type="Rhea" id="RHEA:10488"/>
        <dbReference type="ChEBI" id="CHEBI:30616"/>
        <dbReference type="ChEBI" id="CHEBI:43474"/>
        <dbReference type="ChEBI" id="CHEBI:57455"/>
        <dbReference type="ChEBI" id="CHEBI:57457"/>
        <dbReference type="ChEBI" id="CHEBI:456216"/>
        <dbReference type="EC" id="6.3.3.2"/>
    </reaction>
</comment>
<keyword evidence="2 4" id="KW-0547">Nucleotide-binding</keyword>
<dbReference type="EC" id="6.3.3.2" evidence="4"/>
<dbReference type="GO" id="GO:0030272">
    <property type="term" value="F:5-formyltetrahydrofolate cyclo-ligase activity"/>
    <property type="evidence" value="ECO:0007669"/>
    <property type="project" value="UniProtKB-EC"/>
</dbReference>
<reference evidence="5 6" key="1">
    <citation type="submission" date="2021-03" db="EMBL/GenBank/DDBJ databases">
        <authorList>
            <person name="Grouzdev D.S."/>
        </authorList>
    </citation>
    <scope>NUCLEOTIDE SEQUENCE [LARGE SCALE GENOMIC DNA]</scope>
    <source>
        <strain evidence="5 6">M50-1</strain>
    </source>
</reference>
<evidence type="ECO:0000256" key="3">
    <source>
        <dbReference type="ARBA" id="ARBA00022840"/>
    </source>
</evidence>
<dbReference type="PANTHER" id="PTHR23407:SF1">
    <property type="entry name" value="5-FORMYLTETRAHYDROFOLATE CYCLO-LIGASE"/>
    <property type="match status" value="1"/>
</dbReference>
<dbReference type="NCBIfam" id="TIGR02727">
    <property type="entry name" value="MTHFS_bact"/>
    <property type="match status" value="1"/>
</dbReference>